<sequence>MNPSTLVYQAFDGEDVDGYAIQAFEIPLIFKEIKGKIVSLLEKKPNAIICTGQSPRAMLSLERVAINIADVPKAAKTLEDCGYNTIEKIAKAKAEEMAQLPG</sequence>
<protein>
    <submittedName>
        <fullName evidence="5">Uncharacterized protein</fullName>
    </submittedName>
</protein>
<organism evidence="5">
    <name type="scientific">marine sediment metagenome</name>
    <dbReference type="NCBI Taxonomy" id="412755"/>
    <lineage>
        <taxon>unclassified sequences</taxon>
        <taxon>metagenomes</taxon>
        <taxon>ecological metagenomes</taxon>
    </lineage>
</organism>
<keyword evidence="2" id="KW-0645">Protease</keyword>
<evidence type="ECO:0000256" key="4">
    <source>
        <dbReference type="ARBA" id="ARBA00022807"/>
    </source>
</evidence>
<evidence type="ECO:0000313" key="5">
    <source>
        <dbReference type="EMBL" id="GAH13261.1"/>
    </source>
</evidence>
<dbReference type="GO" id="GO:0008234">
    <property type="term" value="F:cysteine-type peptidase activity"/>
    <property type="evidence" value="ECO:0007669"/>
    <property type="project" value="UniProtKB-KW"/>
</dbReference>
<dbReference type="AlphaFoldDB" id="X1CXM6"/>
<name>X1CXM6_9ZZZZ</name>
<comment type="caution">
    <text evidence="5">The sequence shown here is derived from an EMBL/GenBank/DDBJ whole genome shotgun (WGS) entry which is preliminary data.</text>
</comment>
<proteinExistence type="inferred from homology"/>
<comment type="similarity">
    <text evidence="1">Belongs to the peptidase C15 family.</text>
</comment>
<evidence type="ECO:0000256" key="2">
    <source>
        <dbReference type="ARBA" id="ARBA00022670"/>
    </source>
</evidence>
<evidence type="ECO:0000256" key="3">
    <source>
        <dbReference type="ARBA" id="ARBA00022801"/>
    </source>
</evidence>
<keyword evidence="4" id="KW-0788">Thiol protease</keyword>
<feature type="non-terminal residue" evidence="5">
    <location>
        <position position="102"/>
    </location>
</feature>
<dbReference type="Pfam" id="PF01470">
    <property type="entry name" value="Peptidase_C15"/>
    <property type="match status" value="1"/>
</dbReference>
<accession>X1CXM6</accession>
<gene>
    <name evidence="5" type="ORF">S01H4_58226</name>
</gene>
<keyword evidence="3" id="KW-0378">Hydrolase</keyword>
<dbReference type="InterPro" id="IPR016125">
    <property type="entry name" value="Peptidase_C15-like"/>
</dbReference>
<evidence type="ECO:0000256" key="1">
    <source>
        <dbReference type="ARBA" id="ARBA00006641"/>
    </source>
</evidence>
<reference evidence="5" key="1">
    <citation type="journal article" date="2014" name="Front. Microbiol.">
        <title>High frequency of phylogenetically diverse reductive dehalogenase-homologous genes in deep subseafloor sedimentary metagenomes.</title>
        <authorList>
            <person name="Kawai M."/>
            <person name="Futagami T."/>
            <person name="Toyoda A."/>
            <person name="Takaki Y."/>
            <person name="Nishi S."/>
            <person name="Hori S."/>
            <person name="Arai W."/>
            <person name="Tsubouchi T."/>
            <person name="Morono Y."/>
            <person name="Uchiyama I."/>
            <person name="Ito T."/>
            <person name="Fujiyama A."/>
            <person name="Inagaki F."/>
            <person name="Takami H."/>
        </authorList>
    </citation>
    <scope>NUCLEOTIDE SEQUENCE</scope>
    <source>
        <strain evidence="5">Expedition CK06-06</strain>
    </source>
</reference>
<dbReference type="EMBL" id="BART01033988">
    <property type="protein sequence ID" value="GAH13261.1"/>
    <property type="molecule type" value="Genomic_DNA"/>
</dbReference>
<dbReference type="SUPFAM" id="SSF53182">
    <property type="entry name" value="Pyrrolidone carboxyl peptidase (pyroglutamate aminopeptidase)"/>
    <property type="match status" value="1"/>
</dbReference>
<dbReference type="InterPro" id="IPR036440">
    <property type="entry name" value="Peptidase_C15-like_sf"/>
</dbReference>
<dbReference type="Gene3D" id="3.40.630.20">
    <property type="entry name" value="Peptidase C15, pyroglutamyl peptidase I-like"/>
    <property type="match status" value="1"/>
</dbReference>
<dbReference type="GO" id="GO:0006508">
    <property type="term" value="P:proteolysis"/>
    <property type="evidence" value="ECO:0007669"/>
    <property type="project" value="UniProtKB-KW"/>
</dbReference>